<feature type="non-terminal residue" evidence="3">
    <location>
        <position position="264"/>
    </location>
</feature>
<organism evidence="3 4">
    <name type="scientific">Meganyctiphanes norvegica</name>
    <name type="common">Northern krill</name>
    <name type="synonym">Thysanopoda norvegica</name>
    <dbReference type="NCBI Taxonomy" id="48144"/>
    <lineage>
        <taxon>Eukaryota</taxon>
        <taxon>Metazoa</taxon>
        <taxon>Ecdysozoa</taxon>
        <taxon>Arthropoda</taxon>
        <taxon>Crustacea</taxon>
        <taxon>Multicrustacea</taxon>
        <taxon>Malacostraca</taxon>
        <taxon>Eumalacostraca</taxon>
        <taxon>Eucarida</taxon>
        <taxon>Euphausiacea</taxon>
        <taxon>Euphausiidae</taxon>
        <taxon>Meganyctiphanes</taxon>
    </lineage>
</organism>
<dbReference type="InterPro" id="IPR024078">
    <property type="entry name" value="LmbE-like_dom_sf"/>
</dbReference>
<dbReference type="Gene3D" id="3.40.50.10320">
    <property type="entry name" value="LmbE-like"/>
    <property type="match status" value="1"/>
</dbReference>
<dbReference type="EMBL" id="CAXKWB010048785">
    <property type="protein sequence ID" value="CAL4167242.1"/>
    <property type="molecule type" value="Genomic_DNA"/>
</dbReference>
<accession>A0AAV2S5X2</accession>
<sequence length="264" mass="30335">MFSIILRNLCIENAEGLNFVTGGNKILTYMGVDENFDSRNELTAQSNKRRVLIVTAHPDDECMFFGPSILHFTQREKALVYVICLSNGNHYGQGKVRQQELWNSCLKLGVQKENIYLFRCDDLPDDPSIVWPTVHTANLINQYIHALDIDMVVTFDLNGVSGHVNHQAVYSSVQHLVEEDLLPEECEAYSVDTVNIFRKYCSFIDVPLSYALSSCAFTVDRKQYSLILEAMKAHNSQYVWYRKLYMVFSRYVLINTLSRITAYS</sequence>
<proteinExistence type="inferred from homology"/>
<dbReference type="InterPro" id="IPR003737">
    <property type="entry name" value="GlcNAc_PI_deacetylase-related"/>
</dbReference>
<dbReference type="AlphaFoldDB" id="A0AAV2S5X2"/>
<evidence type="ECO:0000256" key="1">
    <source>
        <dbReference type="ARBA" id="ARBA00006066"/>
    </source>
</evidence>
<comment type="caution">
    <text evidence="3">The sequence shown here is derived from an EMBL/GenBank/DDBJ whole genome shotgun (WGS) entry which is preliminary data.</text>
</comment>
<evidence type="ECO:0000256" key="2">
    <source>
        <dbReference type="ARBA" id="ARBA00012176"/>
    </source>
</evidence>
<dbReference type="Pfam" id="PF02585">
    <property type="entry name" value="PIG-L"/>
    <property type="match status" value="1"/>
</dbReference>
<gene>
    <name evidence="3" type="ORF">MNOR_LOCUS33575</name>
</gene>
<dbReference type="PANTHER" id="PTHR12993">
    <property type="entry name" value="N-ACETYLGLUCOSAMINYL-PHOSPHATIDYLINOSITOL DE-N-ACETYLASE-RELATED"/>
    <property type="match status" value="1"/>
</dbReference>
<dbReference type="GO" id="GO:0005783">
    <property type="term" value="C:endoplasmic reticulum"/>
    <property type="evidence" value="ECO:0007669"/>
    <property type="project" value="TreeGrafter"/>
</dbReference>
<dbReference type="GO" id="GO:0000225">
    <property type="term" value="F:N-acetylglucosaminylphosphatidylinositol deacetylase activity"/>
    <property type="evidence" value="ECO:0007669"/>
    <property type="project" value="UniProtKB-EC"/>
</dbReference>
<protein>
    <recommendedName>
        <fullName evidence="2">N-acetylglucosaminylphosphatidylinositol deacetylase</fullName>
        <ecNumber evidence="2">3.5.1.89</ecNumber>
    </recommendedName>
</protein>
<comment type="similarity">
    <text evidence="1">Belongs to the PIGL family.</text>
</comment>
<dbReference type="SUPFAM" id="SSF102588">
    <property type="entry name" value="LmbE-like"/>
    <property type="match status" value="1"/>
</dbReference>
<evidence type="ECO:0000313" key="3">
    <source>
        <dbReference type="EMBL" id="CAL4167242.1"/>
    </source>
</evidence>
<reference evidence="3 4" key="1">
    <citation type="submission" date="2024-05" db="EMBL/GenBank/DDBJ databases">
        <authorList>
            <person name="Wallberg A."/>
        </authorList>
    </citation>
    <scope>NUCLEOTIDE SEQUENCE [LARGE SCALE GENOMIC DNA]</scope>
</reference>
<keyword evidence="4" id="KW-1185">Reference proteome</keyword>
<dbReference type="EC" id="3.5.1.89" evidence="2"/>
<dbReference type="PANTHER" id="PTHR12993:SF11">
    <property type="entry name" value="N-ACETYLGLUCOSAMINYL-PHOSPHATIDYLINOSITOL DE-N-ACETYLASE"/>
    <property type="match status" value="1"/>
</dbReference>
<name>A0AAV2S5X2_MEGNR</name>
<evidence type="ECO:0000313" key="4">
    <source>
        <dbReference type="Proteomes" id="UP001497623"/>
    </source>
</evidence>
<dbReference type="Proteomes" id="UP001497623">
    <property type="component" value="Unassembled WGS sequence"/>
</dbReference>